<evidence type="ECO:0000256" key="2">
    <source>
        <dbReference type="SAM" id="Phobius"/>
    </source>
</evidence>
<keyword evidence="2" id="KW-0472">Membrane</keyword>
<evidence type="ECO:0000313" key="4">
    <source>
        <dbReference type="Proteomes" id="UP000316781"/>
    </source>
</evidence>
<dbReference type="PROSITE" id="PS00409">
    <property type="entry name" value="PROKAR_NTER_METHYL"/>
    <property type="match status" value="1"/>
</dbReference>
<dbReference type="AlphaFoldDB" id="A0A549T3E3"/>
<proteinExistence type="predicted"/>
<sequence>MGANGRPIAWRRVSPGALAVNPSRRRRSVSRSIRSRGRDMRGRPETGRRAGFTLVETLAALAVASSIIVGAAALTHHVAAHFDHGARGVNDAERFALAMERLSRDFGAARHVALKPSGAIAPPAPALPGANGKKPETPPPLVAFDGDSKSVVFVTASAIGAQAALEEVVTLSVEPAGESTRLVRRRAPWLGPDVGLDRGQAKDDVVLLEGRFDISFAYARVEKGVASWKDVWRGESAPPRLFRLDLRDEETGQRLAPGAEFLLRADAPADCASAEAQCLPGAKKAPEPPPPPLGRAPT</sequence>
<comment type="caution">
    <text evidence="3">The sequence shown here is derived from an EMBL/GenBank/DDBJ whole genome shotgun (WGS) entry which is preliminary data.</text>
</comment>
<organism evidence="3 4">
    <name type="scientific">Methylosinus sporium</name>
    <dbReference type="NCBI Taxonomy" id="428"/>
    <lineage>
        <taxon>Bacteria</taxon>
        <taxon>Pseudomonadati</taxon>
        <taxon>Pseudomonadota</taxon>
        <taxon>Alphaproteobacteria</taxon>
        <taxon>Hyphomicrobiales</taxon>
        <taxon>Methylocystaceae</taxon>
        <taxon>Methylosinus</taxon>
    </lineage>
</organism>
<feature type="transmembrane region" description="Helical" evidence="2">
    <location>
        <begin position="50"/>
        <end position="74"/>
    </location>
</feature>
<reference evidence="3 4" key="1">
    <citation type="submission" date="2019-07" db="EMBL/GenBank/DDBJ databases">
        <title>Ln-dependent methylotrophs.</title>
        <authorList>
            <person name="Tani A."/>
        </authorList>
    </citation>
    <scope>NUCLEOTIDE SEQUENCE [LARGE SCALE GENOMIC DNA]</scope>
    <source>
        <strain evidence="3 4">SM89A</strain>
    </source>
</reference>
<feature type="region of interest" description="Disordered" evidence="1">
    <location>
        <begin position="21"/>
        <end position="46"/>
    </location>
</feature>
<gene>
    <name evidence="3" type="ORF">FM996_04880</name>
</gene>
<accession>A0A549T3E3</accession>
<keyword evidence="2" id="KW-1133">Transmembrane helix</keyword>
<name>A0A549T3E3_METSR</name>
<dbReference type="NCBIfam" id="TIGR02532">
    <property type="entry name" value="IV_pilin_GFxxxE"/>
    <property type="match status" value="1"/>
</dbReference>
<evidence type="ECO:0000256" key="1">
    <source>
        <dbReference type="SAM" id="MobiDB-lite"/>
    </source>
</evidence>
<keyword evidence="2" id="KW-0812">Transmembrane</keyword>
<dbReference type="Proteomes" id="UP000316781">
    <property type="component" value="Unassembled WGS sequence"/>
</dbReference>
<evidence type="ECO:0000313" key="3">
    <source>
        <dbReference type="EMBL" id="TRL36407.1"/>
    </source>
</evidence>
<dbReference type="EMBL" id="VJMF01000021">
    <property type="protein sequence ID" value="TRL36407.1"/>
    <property type="molecule type" value="Genomic_DNA"/>
</dbReference>
<feature type="compositionally biased region" description="Basic residues" evidence="1">
    <location>
        <begin position="23"/>
        <end position="35"/>
    </location>
</feature>
<protein>
    <submittedName>
        <fullName evidence="3">Prepilin-type N-terminal cleavage/methylation domain-containing protein</fullName>
    </submittedName>
</protein>
<feature type="compositionally biased region" description="Basic and acidic residues" evidence="1">
    <location>
        <begin position="36"/>
        <end position="46"/>
    </location>
</feature>
<dbReference type="InterPro" id="IPR012902">
    <property type="entry name" value="N_methyl_site"/>
</dbReference>